<protein>
    <recommendedName>
        <fullName evidence="2">Isoprenyl transferase</fullName>
        <ecNumber evidence="2">2.5.1.-</ecNumber>
    </recommendedName>
</protein>
<feature type="active site" description="Proton acceptor" evidence="2">
    <location>
        <position position="84"/>
    </location>
</feature>
<feature type="binding site" evidence="2">
    <location>
        <position position="223"/>
    </location>
    <ligand>
        <name>Mg(2+)</name>
        <dbReference type="ChEBI" id="CHEBI:18420"/>
    </ligand>
</feature>
<feature type="binding site" evidence="2">
    <location>
        <position position="85"/>
    </location>
    <ligand>
        <name>substrate</name>
    </ligand>
</feature>
<keyword evidence="2" id="KW-0479">Metal-binding</keyword>
<comment type="similarity">
    <text evidence="2">Belongs to the UPP synthase family.</text>
</comment>
<organism evidence="3 4">
    <name type="scientific">Lucifera butyrica</name>
    <dbReference type="NCBI Taxonomy" id="1351585"/>
    <lineage>
        <taxon>Bacteria</taxon>
        <taxon>Bacillati</taxon>
        <taxon>Bacillota</taxon>
        <taxon>Negativicutes</taxon>
        <taxon>Veillonellales</taxon>
        <taxon>Veillonellaceae</taxon>
        <taxon>Lucifera</taxon>
    </lineage>
</organism>
<dbReference type="NCBIfam" id="TIGR00055">
    <property type="entry name" value="uppS"/>
    <property type="match status" value="1"/>
</dbReference>
<evidence type="ECO:0000313" key="3">
    <source>
        <dbReference type="EMBL" id="VBB08059.1"/>
    </source>
</evidence>
<feature type="binding site" evidence="2">
    <location>
        <position position="36"/>
    </location>
    <ligand>
        <name>Mg(2+)</name>
        <dbReference type="ChEBI" id="CHEBI:18420"/>
    </ligand>
</feature>
<keyword evidence="2" id="KW-0460">Magnesium</keyword>
<dbReference type="EC" id="2.5.1.-" evidence="2"/>
<dbReference type="GO" id="GO:0030145">
    <property type="term" value="F:manganese ion binding"/>
    <property type="evidence" value="ECO:0007669"/>
    <property type="project" value="TreeGrafter"/>
</dbReference>
<gene>
    <name evidence="3" type="ORF">LUCI_3324</name>
</gene>
<name>A0A498RA75_9FIRM</name>
<dbReference type="GO" id="GO:0016094">
    <property type="term" value="P:polyprenol biosynthetic process"/>
    <property type="evidence" value="ECO:0007669"/>
    <property type="project" value="TreeGrafter"/>
</dbReference>
<feature type="binding site" evidence="2">
    <location>
        <begin position="210"/>
        <end position="212"/>
    </location>
    <ligand>
        <name>substrate</name>
    </ligand>
</feature>
<feature type="binding site" evidence="2">
    <location>
        <begin position="37"/>
        <end position="40"/>
    </location>
    <ligand>
        <name>substrate</name>
    </ligand>
</feature>
<reference evidence="3 4" key="1">
    <citation type="submission" date="2018-06" db="EMBL/GenBank/DDBJ databases">
        <authorList>
            <person name="Strepis N."/>
        </authorList>
    </citation>
    <scope>NUCLEOTIDE SEQUENCE [LARGE SCALE GENOMIC DNA]</scope>
    <source>
        <strain evidence="3">LUCI</strain>
    </source>
</reference>
<dbReference type="GO" id="GO:0000287">
    <property type="term" value="F:magnesium ion binding"/>
    <property type="evidence" value="ECO:0007669"/>
    <property type="project" value="UniProtKB-UniRule"/>
</dbReference>
<dbReference type="InterPro" id="IPR036424">
    <property type="entry name" value="UPP_synth-like_sf"/>
</dbReference>
<dbReference type="Proteomes" id="UP000277811">
    <property type="component" value="Unassembled WGS sequence"/>
</dbReference>
<dbReference type="EMBL" id="UPPP01000083">
    <property type="protein sequence ID" value="VBB08059.1"/>
    <property type="molecule type" value="Genomic_DNA"/>
</dbReference>
<feature type="binding site" evidence="2">
    <location>
        <position position="53"/>
    </location>
    <ligand>
        <name>substrate</name>
    </ligand>
</feature>
<keyword evidence="4" id="KW-1185">Reference proteome</keyword>
<comment type="function">
    <text evidence="2">Catalyzes the condensation of isopentenyl diphosphate (IPP) with allylic pyrophosphates generating different type of terpenoids.</text>
</comment>
<feature type="binding site" evidence="2">
    <location>
        <position position="87"/>
    </location>
    <ligand>
        <name>substrate</name>
    </ligand>
</feature>
<feature type="binding site" evidence="2">
    <location>
        <position position="49"/>
    </location>
    <ligand>
        <name>substrate</name>
    </ligand>
</feature>
<dbReference type="OrthoDB" id="4191603at2"/>
<sequence length="257" mass="29363">MWKKWFGKNTVDDAPKSLYDTIDFTKIPRHIALIMDGNGRWAQKRGLPRTFGHRAGAETLRDIVKTASELGVAVLTAYAFSTENWKRPADEVGLLMSLLSDYLDNEIEELHRNQVQIRFIGKINELAVNLQHKIAQAQVRTRNNNGLILNLAVNYGSRAEITQAVQGISRKIAAGELTPEQIDESVIQQHLYTSDLPDPDLLIRPSGDLRISNYLLWQIAYAELWFTTLNWPDFKPEHLIQAVVDFQQRERRFGGLK</sequence>
<keyword evidence="1 2" id="KW-0808">Transferase</keyword>
<dbReference type="Pfam" id="PF01255">
    <property type="entry name" value="Prenyltransf"/>
    <property type="match status" value="1"/>
</dbReference>
<dbReference type="CDD" id="cd00475">
    <property type="entry name" value="Cis_IPPS"/>
    <property type="match status" value="1"/>
</dbReference>
<comment type="subunit">
    <text evidence="2">Homodimer.</text>
</comment>
<dbReference type="PANTHER" id="PTHR10291">
    <property type="entry name" value="DEHYDRODOLICHYL DIPHOSPHATE SYNTHASE FAMILY MEMBER"/>
    <property type="match status" value="1"/>
</dbReference>
<dbReference type="Gene3D" id="3.40.1180.10">
    <property type="entry name" value="Decaprenyl diphosphate synthase-like"/>
    <property type="match status" value="1"/>
</dbReference>
<proteinExistence type="inferred from homology"/>
<comment type="cofactor">
    <cofactor evidence="2">
        <name>Mg(2+)</name>
        <dbReference type="ChEBI" id="CHEBI:18420"/>
    </cofactor>
    <text evidence="2">Binds 2 magnesium ions per subunit.</text>
</comment>
<accession>A0A498RA75</accession>
<evidence type="ECO:0000256" key="2">
    <source>
        <dbReference type="HAMAP-Rule" id="MF_01139"/>
    </source>
</evidence>
<dbReference type="NCBIfam" id="NF011405">
    <property type="entry name" value="PRK14830.1"/>
    <property type="match status" value="1"/>
</dbReference>
<feature type="binding site" evidence="2">
    <location>
        <position position="41"/>
    </location>
    <ligand>
        <name>substrate</name>
    </ligand>
</feature>
<feature type="binding site" evidence="2">
    <location>
        <position position="204"/>
    </location>
    <ligand>
        <name>substrate</name>
    </ligand>
</feature>
<dbReference type="InterPro" id="IPR018520">
    <property type="entry name" value="UPP_synth-like_CS"/>
</dbReference>
<dbReference type="GO" id="GO:0008834">
    <property type="term" value="F:ditrans,polycis-undecaprenyl-diphosphate synthase [(2E,6E)-farnesyl-diphosphate specific] activity"/>
    <property type="evidence" value="ECO:0007669"/>
    <property type="project" value="TreeGrafter"/>
</dbReference>
<dbReference type="FunFam" id="3.40.1180.10:FF:000001">
    <property type="entry name" value="(2E,6E)-farnesyl-diphosphate-specific ditrans,polycis-undecaprenyl-diphosphate synthase"/>
    <property type="match status" value="1"/>
</dbReference>
<dbReference type="InterPro" id="IPR001441">
    <property type="entry name" value="UPP_synth-like"/>
</dbReference>
<feature type="binding site" evidence="2">
    <location>
        <begin position="81"/>
        <end position="83"/>
    </location>
    <ligand>
        <name>substrate</name>
    </ligand>
</feature>
<evidence type="ECO:0000256" key="1">
    <source>
        <dbReference type="ARBA" id="ARBA00022679"/>
    </source>
</evidence>
<dbReference type="PANTHER" id="PTHR10291:SF0">
    <property type="entry name" value="DEHYDRODOLICHYL DIPHOSPHATE SYNTHASE 2"/>
    <property type="match status" value="1"/>
</dbReference>
<feature type="active site" evidence="2">
    <location>
        <position position="36"/>
    </location>
</feature>
<dbReference type="HAMAP" id="MF_01139">
    <property type="entry name" value="ISPT"/>
    <property type="match status" value="1"/>
</dbReference>
<evidence type="ECO:0000313" key="4">
    <source>
        <dbReference type="Proteomes" id="UP000277811"/>
    </source>
</evidence>
<dbReference type="RefSeq" id="WP_122628971.1">
    <property type="nucleotide sequence ID" value="NZ_UPPP01000083.1"/>
</dbReference>
<dbReference type="SUPFAM" id="SSF64005">
    <property type="entry name" value="Undecaprenyl diphosphate synthase"/>
    <property type="match status" value="1"/>
</dbReference>
<dbReference type="GO" id="GO:0005829">
    <property type="term" value="C:cytosol"/>
    <property type="evidence" value="ECO:0007669"/>
    <property type="project" value="TreeGrafter"/>
</dbReference>
<dbReference type="AlphaFoldDB" id="A0A498RA75"/>
<dbReference type="PROSITE" id="PS01066">
    <property type="entry name" value="UPP_SYNTHASE"/>
    <property type="match status" value="1"/>
</dbReference>